<dbReference type="GO" id="GO:0006635">
    <property type="term" value="P:fatty acid beta-oxidation"/>
    <property type="evidence" value="ECO:0007669"/>
    <property type="project" value="TreeGrafter"/>
</dbReference>
<dbReference type="eggNOG" id="COG1024">
    <property type="taxonomic scope" value="Bacteria"/>
</dbReference>
<comment type="caution">
    <text evidence="4">The sequence shown here is derived from an EMBL/GenBank/DDBJ whole genome shotgun (WGS) entry which is preliminary data.</text>
</comment>
<keyword evidence="2" id="KW-0456">Lyase</keyword>
<dbReference type="InterPro" id="IPR001753">
    <property type="entry name" value="Enoyl-CoA_hydra/iso"/>
</dbReference>
<dbReference type="AlphaFoldDB" id="C0GEG5"/>
<organism evidence="4 5">
    <name type="scientific">Dethiobacter alkaliphilus AHT 1</name>
    <dbReference type="NCBI Taxonomy" id="555088"/>
    <lineage>
        <taxon>Bacteria</taxon>
        <taxon>Bacillati</taxon>
        <taxon>Bacillota</taxon>
        <taxon>Dethiobacteria</taxon>
        <taxon>Dethiobacterales</taxon>
        <taxon>Dethiobacteraceae</taxon>
        <taxon>Dethiobacter</taxon>
    </lineage>
</organism>
<dbReference type="GO" id="GO:0016853">
    <property type="term" value="F:isomerase activity"/>
    <property type="evidence" value="ECO:0007669"/>
    <property type="project" value="UniProtKB-KW"/>
</dbReference>
<evidence type="ECO:0000256" key="2">
    <source>
        <dbReference type="ARBA" id="ARBA00023239"/>
    </source>
</evidence>
<evidence type="ECO:0000313" key="4">
    <source>
        <dbReference type="EMBL" id="EEG78459.1"/>
    </source>
</evidence>
<comment type="similarity">
    <text evidence="1 3">Belongs to the enoyl-CoA hydratase/isomerase family.</text>
</comment>
<evidence type="ECO:0000256" key="3">
    <source>
        <dbReference type="RuleBase" id="RU003707"/>
    </source>
</evidence>
<dbReference type="OrthoDB" id="9775794at2"/>
<evidence type="ECO:0000313" key="5">
    <source>
        <dbReference type="Proteomes" id="UP000006443"/>
    </source>
</evidence>
<keyword evidence="5" id="KW-1185">Reference proteome</keyword>
<dbReference type="CDD" id="cd06558">
    <property type="entry name" value="crotonase-like"/>
    <property type="match status" value="1"/>
</dbReference>
<dbReference type="FunFam" id="1.10.12.10:FF:000001">
    <property type="entry name" value="Probable enoyl-CoA hydratase, mitochondrial"/>
    <property type="match status" value="1"/>
</dbReference>
<proteinExistence type="inferred from homology"/>
<dbReference type="Pfam" id="PF00378">
    <property type="entry name" value="ECH_1"/>
    <property type="match status" value="1"/>
</dbReference>
<dbReference type="FunFam" id="3.90.226.10:FF:000009">
    <property type="entry name" value="Carnitinyl-CoA dehydratase"/>
    <property type="match status" value="1"/>
</dbReference>
<gene>
    <name evidence="4" type="ORF">DealDRAFT_0874</name>
</gene>
<dbReference type="Proteomes" id="UP000006443">
    <property type="component" value="Unassembled WGS sequence"/>
</dbReference>
<name>C0GEG5_DETAL</name>
<evidence type="ECO:0000256" key="1">
    <source>
        <dbReference type="ARBA" id="ARBA00005254"/>
    </source>
</evidence>
<dbReference type="STRING" id="555088.DealDRAFT_0874"/>
<dbReference type="EMBL" id="ACJM01000003">
    <property type="protein sequence ID" value="EEG78459.1"/>
    <property type="molecule type" value="Genomic_DNA"/>
</dbReference>
<dbReference type="InterPro" id="IPR014748">
    <property type="entry name" value="Enoyl-CoA_hydra_C"/>
</dbReference>
<dbReference type="PANTHER" id="PTHR11941:SF54">
    <property type="entry name" value="ENOYL-COA HYDRATASE, MITOCHONDRIAL"/>
    <property type="match status" value="1"/>
</dbReference>
<keyword evidence="4" id="KW-0413">Isomerase</keyword>
<dbReference type="PROSITE" id="PS00166">
    <property type="entry name" value="ENOYL_COA_HYDRATASE"/>
    <property type="match status" value="1"/>
</dbReference>
<dbReference type="RefSeq" id="WP_008515220.1">
    <property type="nucleotide sequence ID" value="NZ_ACJM01000003.1"/>
</dbReference>
<dbReference type="PANTHER" id="PTHR11941">
    <property type="entry name" value="ENOYL-COA HYDRATASE-RELATED"/>
    <property type="match status" value="1"/>
</dbReference>
<protein>
    <submittedName>
        <fullName evidence="4">Enoyl-CoA hydratase/isomerase</fullName>
    </submittedName>
</protein>
<dbReference type="GO" id="GO:0016836">
    <property type="term" value="F:hydro-lyase activity"/>
    <property type="evidence" value="ECO:0007669"/>
    <property type="project" value="UniProtKB-ARBA"/>
</dbReference>
<dbReference type="Gene3D" id="1.10.12.10">
    <property type="entry name" value="Lyase 2-enoyl-coa Hydratase, Chain A, domain 2"/>
    <property type="match status" value="1"/>
</dbReference>
<dbReference type="InterPro" id="IPR018376">
    <property type="entry name" value="Enoyl-CoA_hyd/isom_CS"/>
</dbReference>
<reference evidence="4 5" key="1">
    <citation type="submission" date="2009-02" db="EMBL/GenBank/DDBJ databases">
        <title>Sequencing of the draft genome and assembly of Dethiobacter alkaliphilus AHT 1.</title>
        <authorList>
            <consortium name="US DOE Joint Genome Institute (JGI-PGF)"/>
            <person name="Lucas S."/>
            <person name="Copeland A."/>
            <person name="Lapidus A."/>
            <person name="Glavina del Rio T."/>
            <person name="Dalin E."/>
            <person name="Tice H."/>
            <person name="Bruce D."/>
            <person name="Goodwin L."/>
            <person name="Pitluck S."/>
            <person name="Larimer F."/>
            <person name="Land M.L."/>
            <person name="Hauser L."/>
            <person name="Muyzer G."/>
        </authorList>
    </citation>
    <scope>NUCLEOTIDE SEQUENCE [LARGE SCALE GENOMIC DNA]</scope>
    <source>
        <strain evidence="4 5">AHT 1</strain>
    </source>
</reference>
<sequence length="260" mass="27869">MSFNYLQVTTEEKMAVITINRPKVLNALKYEVLLELQEAFNSLREDNEVKVVIITGSGEKAFVAGADIGVMANLGPLEAQKYIRAGHETFDLIAAFPKPVIAAVNGFALGGGLELALACDYIFAVEEAKFGLPEITLGIIPGWGGTQRLPQAVGIGRARELVYTGKVIDAQEAEKIGLVNRLFPADGFLTAVQAEAKTLVQRSLVALNMAKTAINAHLDAGGPAGKTVEIQSVCICFASNDQKEGMAAFQEKRKPKFTDS</sequence>
<dbReference type="InterPro" id="IPR029045">
    <property type="entry name" value="ClpP/crotonase-like_dom_sf"/>
</dbReference>
<dbReference type="SUPFAM" id="SSF52096">
    <property type="entry name" value="ClpP/crotonase"/>
    <property type="match status" value="1"/>
</dbReference>
<accession>C0GEG5</accession>
<dbReference type="Gene3D" id="3.90.226.10">
    <property type="entry name" value="2-enoyl-CoA Hydratase, Chain A, domain 1"/>
    <property type="match status" value="1"/>
</dbReference>